<protein>
    <recommendedName>
        <fullName evidence="4">F-box domain-containing protein</fullName>
    </recommendedName>
</protein>
<proteinExistence type="predicted"/>
<dbReference type="InterPro" id="IPR032675">
    <property type="entry name" value="LRR_dom_sf"/>
</dbReference>
<dbReference type="OrthoDB" id="10508651at2759"/>
<evidence type="ECO:0000256" key="1">
    <source>
        <dbReference type="SAM" id="MobiDB-lite"/>
    </source>
</evidence>
<name>A0A167PKS8_CALVF</name>
<accession>A0A167PKS8</accession>
<dbReference type="Gene3D" id="3.80.10.10">
    <property type="entry name" value="Ribonuclease Inhibitor"/>
    <property type="match status" value="1"/>
</dbReference>
<reference evidence="2 3" key="1">
    <citation type="journal article" date="2016" name="Mol. Biol. Evol.">
        <title>Comparative Genomics of Early-Diverging Mushroom-Forming Fungi Provides Insights into the Origins of Lignocellulose Decay Capabilities.</title>
        <authorList>
            <person name="Nagy L.G."/>
            <person name="Riley R."/>
            <person name="Tritt A."/>
            <person name="Adam C."/>
            <person name="Daum C."/>
            <person name="Floudas D."/>
            <person name="Sun H."/>
            <person name="Yadav J.S."/>
            <person name="Pangilinan J."/>
            <person name="Larsson K.H."/>
            <person name="Matsuura K."/>
            <person name="Barry K."/>
            <person name="Labutti K."/>
            <person name="Kuo R."/>
            <person name="Ohm R.A."/>
            <person name="Bhattacharya S.S."/>
            <person name="Shirouzu T."/>
            <person name="Yoshinaga Y."/>
            <person name="Martin F.M."/>
            <person name="Grigoriev I.V."/>
            <person name="Hibbett D.S."/>
        </authorList>
    </citation>
    <scope>NUCLEOTIDE SEQUENCE [LARGE SCALE GENOMIC DNA]</scope>
    <source>
        <strain evidence="2 3">TUFC12733</strain>
    </source>
</reference>
<dbReference type="Proteomes" id="UP000076738">
    <property type="component" value="Unassembled WGS sequence"/>
</dbReference>
<dbReference type="PANTHER" id="PTHR48125:SF12">
    <property type="entry name" value="AT HOOK TRANSCRIPTION FACTOR FAMILY-RELATED"/>
    <property type="match status" value="1"/>
</dbReference>
<feature type="compositionally biased region" description="Pro residues" evidence="1">
    <location>
        <begin position="164"/>
        <end position="175"/>
    </location>
</feature>
<dbReference type="PANTHER" id="PTHR48125">
    <property type="entry name" value="LP07818P1"/>
    <property type="match status" value="1"/>
</dbReference>
<feature type="region of interest" description="Disordered" evidence="1">
    <location>
        <begin position="570"/>
        <end position="597"/>
    </location>
</feature>
<sequence>MHLQSASGEEKADGEIDCTPAPLPASPGSHRHCFTGLLARGPSIACRATTPPHFNSRPRPVSCHATRPISPARISILRTCAPTQRQPTREPPPHACPPRRERKAATLAAIERAHIAPSAERGGVIRRFENSPILFLPPPPPPPAPPASAPTQGAAGRSVRTRSPSPPLIAQPAPQPGMANGSGAGPARLFADDRQSKLPNEVWFAVFSLLHDSGFPLAPASTACKRFSVLTAPLRFRQLAFRSPPLGTGTDVEDRSARLAELLMDDKRSLGQHVRTASISSRNPTSAGGRAPPPLALRALARLPNLERLQLNQLDLTADLILALSALPALQSLVLLGCVPPKAAVLQSVKACKLALAEITIDNVMKHVYLYEDLLSLLCSPATRAFALRGDDPVPSFFLRTLGNRLTHHTLTRLEIPFEGPDTRVLGDFLAHQRSVRHLICTSKTFPRLQLAETTLPSLARFDGPDSPEAYELLARGRPLTSVTFRPLVSNAHRERLERAFRGLTHASRPLSFLSVKVSALDAQLLQTIADLFPHLGRLVIRHMAAITDDLLRELPAQIRRLPLLHRLQLEPFPPGPDDPSSHPPSHSRPTHGRSTTVTAQIPHIRAFEQAGPALRRVRLERLEWVWMDRGDWRAYDTLGEWDTPVGDTRDTRGSERDDMGLRERDDASLREA</sequence>
<evidence type="ECO:0008006" key="4">
    <source>
        <dbReference type="Google" id="ProtNLM"/>
    </source>
</evidence>
<evidence type="ECO:0000313" key="2">
    <source>
        <dbReference type="EMBL" id="KZO98902.1"/>
    </source>
</evidence>
<feature type="region of interest" description="Disordered" evidence="1">
    <location>
        <begin position="82"/>
        <end position="102"/>
    </location>
</feature>
<evidence type="ECO:0000313" key="3">
    <source>
        <dbReference type="Proteomes" id="UP000076738"/>
    </source>
</evidence>
<feature type="region of interest" description="Disordered" evidence="1">
    <location>
        <begin position="131"/>
        <end position="187"/>
    </location>
</feature>
<feature type="compositionally biased region" description="Pro residues" evidence="1">
    <location>
        <begin position="135"/>
        <end position="148"/>
    </location>
</feature>
<feature type="region of interest" description="Disordered" evidence="1">
    <location>
        <begin position="1"/>
        <end position="25"/>
    </location>
</feature>
<feature type="compositionally biased region" description="Basic and acidic residues" evidence="1">
    <location>
        <begin position="648"/>
        <end position="673"/>
    </location>
</feature>
<dbReference type="AlphaFoldDB" id="A0A167PKS8"/>
<dbReference type="SUPFAM" id="SSF52047">
    <property type="entry name" value="RNI-like"/>
    <property type="match status" value="1"/>
</dbReference>
<dbReference type="EMBL" id="KV417274">
    <property type="protein sequence ID" value="KZO98902.1"/>
    <property type="molecule type" value="Genomic_DNA"/>
</dbReference>
<feature type="region of interest" description="Disordered" evidence="1">
    <location>
        <begin position="639"/>
        <end position="673"/>
    </location>
</feature>
<organism evidence="2 3">
    <name type="scientific">Calocera viscosa (strain TUFC12733)</name>
    <dbReference type="NCBI Taxonomy" id="1330018"/>
    <lineage>
        <taxon>Eukaryota</taxon>
        <taxon>Fungi</taxon>
        <taxon>Dikarya</taxon>
        <taxon>Basidiomycota</taxon>
        <taxon>Agaricomycotina</taxon>
        <taxon>Dacrymycetes</taxon>
        <taxon>Dacrymycetales</taxon>
        <taxon>Dacrymycetaceae</taxon>
        <taxon>Calocera</taxon>
    </lineage>
</organism>
<gene>
    <name evidence="2" type="ORF">CALVIDRAFT_553693</name>
</gene>
<keyword evidence="3" id="KW-1185">Reference proteome</keyword>